<dbReference type="Pfam" id="PF20434">
    <property type="entry name" value="BD-FAE"/>
    <property type="match status" value="1"/>
</dbReference>
<protein>
    <submittedName>
        <fullName evidence="5">Acetyl esterase/lipase</fullName>
    </submittedName>
</protein>
<sequence length="375" mass="39720">MRTAATVSSLALAALVIGPVALQTTSAAHASPTESSHFGGASITASKAVTKLRKKPATHKSKGKADPSPDPSASASASAGSTVKPTPSPTPKPTTKPTARPKKPTATPRVASTDNPLLDGTIINTVAYGSHPHQRMDVWHQTDGLKRPGVFLIHGGWWSGGDKKYMTAITTSYAEQGYTVFNLNYRLSGEAAWPAQRTDTLDAIATARRHAALWSFDPNNYVVVGFSAGGHLASAVGTYGDGLPGLRGVVGISPVTSPMLAYEDGATDVFDLNKRKLRESAIQLAGGCEPVKCPKIWASMEVPRHASKGDVPELAVHSQDEFVPAEHSLRLKERLKAFGVSMTVLTEPGFEHSTPMYRLPGVAETVQDWIAGKLL</sequence>
<dbReference type="Proteomes" id="UP000552644">
    <property type="component" value="Unassembled WGS sequence"/>
</dbReference>
<dbReference type="RefSeq" id="WP_184718884.1">
    <property type="nucleotide sequence ID" value="NZ_JACHJP010000005.1"/>
</dbReference>
<feature type="compositionally biased region" description="Low complexity" evidence="2">
    <location>
        <begin position="95"/>
        <end position="109"/>
    </location>
</feature>
<dbReference type="InterPro" id="IPR029058">
    <property type="entry name" value="AB_hydrolase_fold"/>
</dbReference>
<reference evidence="5 6" key="1">
    <citation type="submission" date="2020-08" db="EMBL/GenBank/DDBJ databases">
        <title>Genomic Encyclopedia of Type Strains, Phase III (KMG-III): the genomes of soil and plant-associated and newly described type strains.</title>
        <authorList>
            <person name="Whitman W."/>
        </authorList>
    </citation>
    <scope>NUCLEOTIDE SEQUENCE [LARGE SCALE GENOMIC DNA]</scope>
    <source>
        <strain evidence="5 6">CECT 8840</strain>
    </source>
</reference>
<dbReference type="SUPFAM" id="SSF53474">
    <property type="entry name" value="alpha/beta-Hydrolases"/>
    <property type="match status" value="1"/>
</dbReference>
<feature type="compositionally biased region" description="Low complexity" evidence="2">
    <location>
        <begin position="71"/>
        <end position="85"/>
    </location>
</feature>
<feature type="compositionally biased region" description="Basic residues" evidence="2">
    <location>
        <begin position="50"/>
        <end position="62"/>
    </location>
</feature>
<dbReference type="InterPro" id="IPR050300">
    <property type="entry name" value="GDXG_lipolytic_enzyme"/>
</dbReference>
<evidence type="ECO:0000313" key="6">
    <source>
        <dbReference type="Proteomes" id="UP000552644"/>
    </source>
</evidence>
<dbReference type="AlphaFoldDB" id="A0A7W7QQY6"/>
<feature type="region of interest" description="Disordered" evidence="2">
    <location>
        <begin position="49"/>
        <end position="117"/>
    </location>
</feature>
<proteinExistence type="predicted"/>
<dbReference type="GO" id="GO:0016787">
    <property type="term" value="F:hydrolase activity"/>
    <property type="evidence" value="ECO:0007669"/>
    <property type="project" value="UniProtKB-KW"/>
</dbReference>
<keyword evidence="3" id="KW-0732">Signal</keyword>
<evidence type="ECO:0000259" key="4">
    <source>
        <dbReference type="Pfam" id="PF20434"/>
    </source>
</evidence>
<evidence type="ECO:0000313" key="5">
    <source>
        <dbReference type="EMBL" id="MBB4918078.1"/>
    </source>
</evidence>
<keyword evidence="1" id="KW-0378">Hydrolase</keyword>
<dbReference type="EMBL" id="JACHJP010000005">
    <property type="protein sequence ID" value="MBB4918078.1"/>
    <property type="molecule type" value="Genomic_DNA"/>
</dbReference>
<evidence type="ECO:0000256" key="1">
    <source>
        <dbReference type="ARBA" id="ARBA00022801"/>
    </source>
</evidence>
<name>A0A7W7QQY6_9ACTN</name>
<dbReference type="Gene3D" id="3.40.50.1820">
    <property type="entry name" value="alpha/beta hydrolase"/>
    <property type="match status" value="1"/>
</dbReference>
<feature type="chain" id="PRO_5031030224" evidence="3">
    <location>
        <begin position="31"/>
        <end position="375"/>
    </location>
</feature>
<evidence type="ECO:0000256" key="3">
    <source>
        <dbReference type="SAM" id="SignalP"/>
    </source>
</evidence>
<comment type="caution">
    <text evidence="5">The sequence shown here is derived from an EMBL/GenBank/DDBJ whole genome shotgun (WGS) entry which is preliminary data.</text>
</comment>
<organism evidence="5 6">
    <name type="scientific">Streptosporangium saharense</name>
    <dbReference type="NCBI Taxonomy" id="1706840"/>
    <lineage>
        <taxon>Bacteria</taxon>
        <taxon>Bacillati</taxon>
        <taxon>Actinomycetota</taxon>
        <taxon>Actinomycetes</taxon>
        <taxon>Streptosporangiales</taxon>
        <taxon>Streptosporangiaceae</taxon>
        <taxon>Streptosporangium</taxon>
    </lineage>
</organism>
<keyword evidence="6" id="KW-1185">Reference proteome</keyword>
<accession>A0A7W7QQY6</accession>
<dbReference type="InterPro" id="IPR049492">
    <property type="entry name" value="BD-FAE-like_dom"/>
</dbReference>
<gene>
    <name evidence="5" type="ORF">FHS44_005198</name>
</gene>
<evidence type="ECO:0000256" key="2">
    <source>
        <dbReference type="SAM" id="MobiDB-lite"/>
    </source>
</evidence>
<feature type="domain" description="BD-FAE-like" evidence="4">
    <location>
        <begin position="145"/>
        <end position="335"/>
    </location>
</feature>
<dbReference type="PANTHER" id="PTHR48081">
    <property type="entry name" value="AB HYDROLASE SUPERFAMILY PROTEIN C4A8.06C"/>
    <property type="match status" value="1"/>
</dbReference>
<feature type="signal peptide" evidence="3">
    <location>
        <begin position="1"/>
        <end position="30"/>
    </location>
</feature>